<feature type="region of interest" description="Disordered" evidence="1">
    <location>
        <begin position="238"/>
        <end position="292"/>
    </location>
</feature>
<feature type="compositionally biased region" description="Gly residues" evidence="1">
    <location>
        <begin position="92"/>
        <end position="106"/>
    </location>
</feature>
<feature type="compositionally biased region" description="Low complexity" evidence="1">
    <location>
        <begin position="107"/>
        <end position="123"/>
    </location>
</feature>
<dbReference type="Gene3D" id="2.130.10.10">
    <property type="entry name" value="YVTN repeat-like/Quinoprotein amine dehydrogenase"/>
    <property type="match status" value="1"/>
</dbReference>
<dbReference type="GO" id="GO:0005634">
    <property type="term" value="C:nucleus"/>
    <property type="evidence" value="ECO:0007669"/>
    <property type="project" value="InterPro"/>
</dbReference>
<sequence>MRSLSVVRYYPRHRTLEEVARDYNANWTTAVEMLTDDVYLGGENFNNLFVLRRNPDANSEEVRCRLDTAAEFHLGEMPNKFLGGSLVMPGSSSGGTGGASRGGVGSGAASSSAPPSTPTKPGSGAPPVPPSPNRRSHRRSPLRHRPHVELGSRTLFATVDGTLGSILGLSPRSRSFFSSLERALARTVRPVGDLGHGEYRAFESERRVHPAHGFVDGDLVESFLDLDLSTMNRVVESMNEDGRWEEGALEEEGAEGGGKGAGGDGGVGGGSSASGDGSNGDSNGGDAEGAAGGVGVLGVEDVLAMVEEISMMH</sequence>
<name>A0A7S4JB88_9STRA</name>
<dbReference type="InterPro" id="IPR004871">
    <property type="entry name" value="RSE1/DDB1/CPSF1_C"/>
</dbReference>
<feature type="compositionally biased region" description="Gly residues" evidence="1">
    <location>
        <begin position="282"/>
        <end position="292"/>
    </location>
</feature>
<protein>
    <recommendedName>
        <fullName evidence="2">RSE1/DDB1/CPSF1 C-terminal domain-containing protein</fullName>
    </recommendedName>
</protein>
<feature type="region of interest" description="Disordered" evidence="1">
    <location>
        <begin position="85"/>
        <end position="149"/>
    </location>
</feature>
<dbReference type="Pfam" id="PF03178">
    <property type="entry name" value="CPSF_A"/>
    <property type="match status" value="1"/>
</dbReference>
<gene>
    <name evidence="3" type="ORF">OAUR00152_LOCUS25260</name>
</gene>
<dbReference type="PANTHER" id="PTHR10644">
    <property type="entry name" value="DNA REPAIR/RNA PROCESSING CPSF FAMILY"/>
    <property type="match status" value="1"/>
</dbReference>
<organism evidence="3">
    <name type="scientific">Odontella aurita</name>
    <dbReference type="NCBI Taxonomy" id="265563"/>
    <lineage>
        <taxon>Eukaryota</taxon>
        <taxon>Sar</taxon>
        <taxon>Stramenopiles</taxon>
        <taxon>Ochrophyta</taxon>
        <taxon>Bacillariophyta</taxon>
        <taxon>Mediophyceae</taxon>
        <taxon>Biddulphiophycidae</taxon>
        <taxon>Eupodiscales</taxon>
        <taxon>Odontellaceae</taxon>
        <taxon>Odontella</taxon>
    </lineage>
</organism>
<evidence type="ECO:0000259" key="2">
    <source>
        <dbReference type="Pfam" id="PF03178"/>
    </source>
</evidence>
<dbReference type="AlphaFoldDB" id="A0A7S4JB88"/>
<feature type="compositionally biased region" description="Gly residues" evidence="1">
    <location>
        <begin position="255"/>
        <end position="272"/>
    </location>
</feature>
<feature type="domain" description="RSE1/DDB1/CPSF1 C-terminal" evidence="2">
    <location>
        <begin position="1"/>
        <end position="225"/>
    </location>
</feature>
<dbReference type="InterPro" id="IPR050358">
    <property type="entry name" value="RSE1/DDB1/CFT1"/>
</dbReference>
<reference evidence="3" key="1">
    <citation type="submission" date="2021-01" db="EMBL/GenBank/DDBJ databases">
        <authorList>
            <person name="Corre E."/>
            <person name="Pelletier E."/>
            <person name="Niang G."/>
            <person name="Scheremetjew M."/>
            <person name="Finn R."/>
            <person name="Kale V."/>
            <person name="Holt S."/>
            <person name="Cochrane G."/>
            <person name="Meng A."/>
            <person name="Brown T."/>
            <person name="Cohen L."/>
        </authorList>
    </citation>
    <scope>NUCLEOTIDE SEQUENCE</scope>
    <source>
        <strain evidence="3">Isolate 1302-5</strain>
    </source>
</reference>
<dbReference type="Gene3D" id="1.10.150.910">
    <property type="match status" value="1"/>
</dbReference>
<dbReference type="InterPro" id="IPR015943">
    <property type="entry name" value="WD40/YVTN_repeat-like_dom_sf"/>
</dbReference>
<feature type="compositionally biased region" description="Basic residues" evidence="1">
    <location>
        <begin position="134"/>
        <end position="146"/>
    </location>
</feature>
<dbReference type="GO" id="GO:0003676">
    <property type="term" value="F:nucleic acid binding"/>
    <property type="evidence" value="ECO:0007669"/>
    <property type="project" value="InterPro"/>
</dbReference>
<proteinExistence type="predicted"/>
<evidence type="ECO:0000313" key="3">
    <source>
        <dbReference type="EMBL" id="CAE2258153.1"/>
    </source>
</evidence>
<evidence type="ECO:0000256" key="1">
    <source>
        <dbReference type="SAM" id="MobiDB-lite"/>
    </source>
</evidence>
<dbReference type="EMBL" id="HBKQ01036654">
    <property type="protein sequence ID" value="CAE2258153.1"/>
    <property type="molecule type" value="Transcribed_RNA"/>
</dbReference>
<accession>A0A7S4JB88</accession>